<keyword evidence="3" id="KW-1185">Reference proteome</keyword>
<name>A0ABU6YTQ3_9FABA</name>
<gene>
    <name evidence="2" type="ORF">PIB30_082104</name>
</gene>
<proteinExistence type="predicted"/>
<sequence>MEWLRSHMGSGQHRGCQGKVELNGLLRGLPDLDWFDSGSLRSNRFNQPMDQPVHGSTGQDQSTPVNPLSTPISGGQRRSTPIFLAPVCHKKTNGDSRISRIQTTENFAD</sequence>
<feature type="compositionally biased region" description="Polar residues" evidence="1">
    <location>
        <begin position="39"/>
        <end position="79"/>
    </location>
</feature>
<comment type="caution">
    <text evidence="2">The sequence shown here is derived from an EMBL/GenBank/DDBJ whole genome shotgun (WGS) entry which is preliminary data.</text>
</comment>
<evidence type="ECO:0000256" key="1">
    <source>
        <dbReference type="SAM" id="MobiDB-lite"/>
    </source>
</evidence>
<evidence type="ECO:0000313" key="2">
    <source>
        <dbReference type="EMBL" id="MED6212313.1"/>
    </source>
</evidence>
<reference evidence="2 3" key="1">
    <citation type="journal article" date="2023" name="Plants (Basel)">
        <title>Bridging the Gap: Combining Genomics and Transcriptomics Approaches to Understand Stylosanthes scabra, an Orphan Legume from the Brazilian Caatinga.</title>
        <authorList>
            <person name="Ferreira-Neto J.R.C."/>
            <person name="da Silva M.D."/>
            <person name="Binneck E."/>
            <person name="de Melo N.F."/>
            <person name="da Silva R.H."/>
            <person name="de Melo A.L.T.M."/>
            <person name="Pandolfi V."/>
            <person name="Bustamante F.O."/>
            <person name="Brasileiro-Vidal A.C."/>
            <person name="Benko-Iseppon A.M."/>
        </authorList>
    </citation>
    <scope>NUCLEOTIDE SEQUENCE [LARGE SCALE GENOMIC DNA]</scope>
    <source>
        <tissue evidence="2">Leaves</tissue>
    </source>
</reference>
<feature type="region of interest" description="Disordered" evidence="1">
    <location>
        <begin position="37"/>
        <end position="79"/>
    </location>
</feature>
<accession>A0ABU6YTQ3</accession>
<protein>
    <submittedName>
        <fullName evidence="2">Uncharacterized protein</fullName>
    </submittedName>
</protein>
<organism evidence="2 3">
    <name type="scientific">Stylosanthes scabra</name>
    <dbReference type="NCBI Taxonomy" id="79078"/>
    <lineage>
        <taxon>Eukaryota</taxon>
        <taxon>Viridiplantae</taxon>
        <taxon>Streptophyta</taxon>
        <taxon>Embryophyta</taxon>
        <taxon>Tracheophyta</taxon>
        <taxon>Spermatophyta</taxon>
        <taxon>Magnoliopsida</taxon>
        <taxon>eudicotyledons</taxon>
        <taxon>Gunneridae</taxon>
        <taxon>Pentapetalae</taxon>
        <taxon>rosids</taxon>
        <taxon>fabids</taxon>
        <taxon>Fabales</taxon>
        <taxon>Fabaceae</taxon>
        <taxon>Papilionoideae</taxon>
        <taxon>50 kb inversion clade</taxon>
        <taxon>dalbergioids sensu lato</taxon>
        <taxon>Dalbergieae</taxon>
        <taxon>Pterocarpus clade</taxon>
        <taxon>Stylosanthes</taxon>
    </lineage>
</organism>
<dbReference type="EMBL" id="JASCZI010242906">
    <property type="protein sequence ID" value="MED6212313.1"/>
    <property type="molecule type" value="Genomic_DNA"/>
</dbReference>
<dbReference type="Proteomes" id="UP001341840">
    <property type="component" value="Unassembled WGS sequence"/>
</dbReference>
<evidence type="ECO:0000313" key="3">
    <source>
        <dbReference type="Proteomes" id="UP001341840"/>
    </source>
</evidence>